<sequence>MAPNTYLLPDPRLGNKTACYDRSEIVSNLEAFYAFLPHVPSSAVCRAPPGGWPSITAEILREHGIHKTTAVVDLLRHLPYIDGIHPWIAPEAFPCDYRILGHEFGRETPGWVSDVQHGEGNVRLPDGSPGGTEKWPPWVVQLTTGTDREGSCYMLDTTDGTVTQYCVVGYLYEPTYDKEDPRAWRDRICGADTATLTDQVKYWRREYREMRLLGVPDGGDGNGYPSLYFRDEGDGPGSYGWEETEASGYTALNTCLTQIFIR</sequence>
<keyword evidence="3" id="KW-1185">Reference proteome</keyword>
<accession>A0A9P8UU57</accession>
<feature type="region of interest" description="Disordered" evidence="1">
    <location>
        <begin position="115"/>
        <end position="135"/>
    </location>
</feature>
<dbReference type="Proteomes" id="UP000758603">
    <property type="component" value="Unassembled WGS sequence"/>
</dbReference>
<dbReference type="GeneID" id="70135820"/>
<comment type="caution">
    <text evidence="2">The sequence shown here is derived from an EMBL/GenBank/DDBJ whole genome shotgun (WGS) entry which is preliminary data.</text>
</comment>
<gene>
    <name evidence="2" type="ORF">BKA67DRAFT_656353</name>
</gene>
<name>A0A9P8UU57_9PEZI</name>
<dbReference type="OrthoDB" id="5343383at2759"/>
<protein>
    <submittedName>
        <fullName evidence="2">Uncharacterized protein</fullName>
    </submittedName>
</protein>
<organism evidence="2 3">
    <name type="scientific">Truncatella angustata</name>
    <dbReference type="NCBI Taxonomy" id="152316"/>
    <lineage>
        <taxon>Eukaryota</taxon>
        <taxon>Fungi</taxon>
        <taxon>Dikarya</taxon>
        <taxon>Ascomycota</taxon>
        <taxon>Pezizomycotina</taxon>
        <taxon>Sordariomycetes</taxon>
        <taxon>Xylariomycetidae</taxon>
        <taxon>Amphisphaeriales</taxon>
        <taxon>Sporocadaceae</taxon>
        <taxon>Truncatella</taxon>
    </lineage>
</organism>
<evidence type="ECO:0000313" key="3">
    <source>
        <dbReference type="Proteomes" id="UP000758603"/>
    </source>
</evidence>
<reference evidence="2" key="1">
    <citation type="journal article" date="2021" name="Nat. Commun.">
        <title>Genetic determinants of endophytism in the Arabidopsis root mycobiome.</title>
        <authorList>
            <person name="Mesny F."/>
            <person name="Miyauchi S."/>
            <person name="Thiergart T."/>
            <person name="Pickel B."/>
            <person name="Atanasova L."/>
            <person name="Karlsson M."/>
            <person name="Huettel B."/>
            <person name="Barry K.W."/>
            <person name="Haridas S."/>
            <person name="Chen C."/>
            <person name="Bauer D."/>
            <person name="Andreopoulos W."/>
            <person name="Pangilinan J."/>
            <person name="LaButti K."/>
            <person name="Riley R."/>
            <person name="Lipzen A."/>
            <person name="Clum A."/>
            <person name="Drula E."/>
            <person name="Henrissat B."/>
            <person name="Kohler A."/>
            <person name="Grigoriev I.V."/>
            <person name="Martin F.M."/>
            <person name="Hacquard S."/>
        </authorList>
    </citation>
    <scope>NUCLEOTIDE SEQUENCE</scope>
    <source>
        <strain evidence="2">MPI-SDFR-AT-0073</strain>
    </source>
</reference>
<dbReference type="EMBL" id="JAGPXC010000002">
    <property type="protein sequence ID" value="KAH6658132.1"/>
    <property type="molecule type" value="Genomic_DNA"/>
</dbReference>
<proteinExistence type="predicted"/>
<dbReference type="RefSeq" id="XP_045962366.1">
    <property type="nucleotide sequence ID" value="XM_046106929.1"/>
</dbReference>
<evidence type="ECO:0000313" key="2">
    <source>
        <dbReference type="EMBL" id="KAH6658132.1"/>
    </source>
</evidence>
<dbReference type="AlphaFoldDB" id="A0A9P8UU57"/>
<evidence type="ECO:0000256" key="1">
    <source>
        <dbReference type="SAM" id="MobiDB-lite"/>
    </source>
</evidence>